<evidence type="ECO:0000313" key="1">
    <source>
        <dbReference type="EMBL" id="CAK9121396.1"/>
    </source>
</evidence>
<name>A0ABM9NCX8_RICHE</name>
<reference evidence="1 2" key="1">
    <citation type="submission" date="2024-02" db="EMBL/GenBank/DDBJ databases">
        <authorList>
            <person name="Nijsse B."/>
            <person name="Sprong H."/>
        </authorList>
    </citation>
    <scope>NUCLEOTIDE SEQUENCE [LARGE SCALE GENOMIC DNA]</scope>
    <source>
        <strain evidence="1">OB144</strain>
    </source>
</reference>
<dbReference type="InterPro" id="IPR002110">
    <property type="entry name" value="Ankyrin_rpt"/>
</dbReference>
<evidence type="ECO:0000313" key="2">
    <source>
        <dbReference type="Proteomes" id="UP001642485"/>
    </source>
</evidence>
<dbReference type="EMBL" id="OZ018776">
    <property type="protein sequence ID" value="CAK9121396.1"/>
    <property type="molecule type" value="Genomic_DNA"/>
</dbReference>
<sequence length="95" mass="10698">MSNQTISIINNNNGETALTYAAWKGLKSVYEILIFRISDQAINHINNNDDIALIWSAYNGWKKICEQLISKMNKKTISVIDNDGYSALIYANNKG</sequence>
<keyword evidence="2" id="KW-1185">Reference proteome</keyword>
<accession>A0ABM9NCX8</accession>
<dbReference type="RefSeq" id="WP_010423090.1">
    <property type="nucleotide sequence ID" value="NZ_OY974080.1"/>
</dbReference>
<gene>
    <name evidence="1" type="ORF">OB144RH_06365</name>
</gene>
<dbReference type="Pfam" id="PF12796">
    <property type="entry name" value="Ank_2"/>
    <property type="match status" value="1"/>
</dbReference>
<dbReference type="SUPFAM" id="SSF48403">
    <property type="entry name" value="Ankyrin repeat"/>
    <property type="match status" value="1"/>
</dbReference>
<dbReference type="Gene3D" id="1.25.40.20">
    <property type="entry name" value="Ankyrin repeat-containing domain"/>
    <property type="match status" value="1"/>
</dbReference>
<organism evidence="1 2">
    <name type="scientific">Rickettsia helvetica</name>
    <dbReference type="NCBI Taxonomy" id="35789"/>
    <lineage>
        <taxon>Bacteria</taxon>
        <taxon>Pseudomonadati</taxon>
        <taxon>Pseudomonadota</taxon>
        <taxon>Alphaproteobacteria</taxon>
        <taxon>Rickettsiales</taxon>
        <taxon>Rickettsiaceae</taxon>
        <taxon>Rickettsieae</taxon>
        <taxon>Rickettsia</taxon>
        <taxon>spotted fever group</taxon>
    </lineage>
</organism>
<dbReference type="Proteomes" id="UP001642485">
    <property type="component" value="Chromosome"/>
</dbReference>
<protein>
    <submittedName>
        <fullName evidence="1">ANK-REP-REGION domain-containing protein</fullName>
    </submittedName>
</protein>
<dbReference type="InterPro" id="IPR036770">
    <property type="entry name" value="Ankyrin_rpt-contain_sf"/>
</dbReference>
<proteinExistence type="predicted"/>